<dbReference type="EMBL" id="AOID01000064">
    <property type="protein sequence ID" value="ELY62955.1"/>
    <property type="molecule type" value="Genomic_DNA"/>
</dbReference>
<dbReference type="STRING" id="1227496.C489_20616"/>
<dbReference type="PATRIC" id="fig|1227496.3.peg.4132"/>
<evidence type="ECO:0000256" key="5">
    <source>
        <dbReference type="SAM" id="Phobius"/>
    </source>
</evidence>
<reference evidence="6 7" key="1">
    <citation type="journal article" date="2014" name="PLoS Genet.">
        <title>Phylogenetically driven sequencing of extremely halophilic archaea reveals strategies for static and dynamic osmo-response.</title>
        <authorList>
            <person name="Becker E.A."/>
            <person name="Seitzer P.M."/>
            <person name="Tritt A."/>
            <person name="Larsen D."/>
            <person name="Krusor M."/>
            <person name="Yao A.I."/>
            <person name="Wu D."/>
            <person name="Madern D."/>
            <person name="Eisen J.A."/>
            <person name="Darling A.E."/>
            <person name="Facciotti M.T."/>
        </authorList>
    </citation>
    <scope>NUCLEOTIDE SEQUENCE [LARGE SCALE GENOMIC DNA]</scope>
    <source>
        <strain evidence="6 7">JCM 10478</strain>
    </source>
</reference>
<accession>L9XMJ3</accession>
<dbReference type="GO" id="GO:0005886">
    <property type="term" value="C:plasma membrane"/>
    <property type="evidence" value="ECO:0007669"/>
    <property type="project" value="TreeGrafter"/>
</dbReference>
<evidence type="ECO:0000256" key="3">
    <source>
        <dbReference type="ARBA" id="ARBA00022989"/>
    </source>
</evidence>
<keyword evidence="2 5" id="KW-0812">Transmembrane</keyword>
<evidence type="ECO:0000256" key="1">
    <source>
        <dbReference type="ARBA" id="ARBA00004141"/>
    </source>
</evidence>
<gene>
    <name evidence="6" type="ORF">C489_20616</name>
</gene>
<name>L9XMJ3_9EURY</name>
<feature type="transmembrane region" description="Helical" evidence="5">
    <location>
        <begin position="95"/>
        <end position="124"/>
    </location>
</feature>
<dbReference type="Pfam" id="PF00939">
    <property type="entry name" value="Na_sulph_symp"/>
    <property type="match status" value="1"/>
</dbReference>
<protein>
    <submittedName>
        <fullName evidence="6">Sodium:sulfate symporter transmembrane region superfamily protein</fullName>
    </submittedName>
</protein>
<feature type="transmembrane region" description="Helical" evidence="5">
    <location>
        <begin position="324"/>
        <end position="348"/>
    </location>
</feature>
<dbReference type="PANTHER" id="PTHR10283">
    <property type="entry name" value="SOLUTE CARRIER FAMILY 13 MEMBER"/>
    <property type="match status" value="1"/>
</dbReference>
<keyword evidence="3 5" id="KW-1133">Transmembrane helix</keyword>
<dbReference type="Proteomes" id="UP000011632">
    <property type="component" value="Unassembled WGS sequence"/>
</dbReference>
<organism evidence="6 7">
    <name type="scientific">Natrinema versiforme JCM 10478</name>
    <dbReference type="NCBI Taxonomy" id="1227496"/>
    <lineage>
        <taxon>Archaea</taxon>
        <taxon>Methanobacteriati</taxon>
        <taxon>Methanobacteriota</taxon>
        <taxon>Stenosarchaea group</taxon>
        <taxon>Halobacteria</taxon>
        <taxon>Halobacteriales</taxon>
        <taxon>Natrialbaceae</taxon>
        <taxon>Natrinema</taxon>
    </lineage>
</organism>
<feature type="transmembrane region" description="Helical" evidence="5">
    <location>
        <begin position="267"/>
        <end position="290"/>
    </location>
</feature>
<evidence type="ECO:0000313" key="6">
    <source>
        <dbReference type="EMBL" id="ELY62955.1"/>
    </source>
</evidence>
<evidence type="ECO:0000313" key="7">
    <source>
        <dbReference type="Proteomes" id="UP000011632"/>
    </source>
</evidence>
<comment type="subcellular location">
    <subcellularLocation>
        <location evidence="1">Membrane</location>
        <topology evidence="1">Multi-pass membrane protein</topology>
    </subcellularLocation>
</comment>
<feature type="transmembrane region" description="Helical" evidence="5">
    <location>
        <begin position="227"/>
        <end position="255"/>
    </location>
</feature>
<feature type="transmembrane region" description="Helical" evidence="5">
    <location>
        <begin position="412"/>
        <end position="438"/>
    </location>
</feature>
<feature type="transmembrane region" description="Helical" evidence="5">
    <location>
        <begin position="488"/>
        <end position="510"/>
    </location>
</feature>
<feature type="transmembrane region" description="Helical" evidence="5">
    <location>
        <begin position="368"/>
        <end position="392"/>
    </location>
</feature>
<dbReference type="GO" id="GO:0022857">
    <property type="term" value="F:transmembrane transporter activity"/>
    <property type="evidence" value="ECO:0007669"/>
    <property type="project" value="InterPro"/>
</dbReference>
<feature type="transmembrane region" description="Helical" evidence="5">
    <location>
        <begin position="130"/>
        <end position="151"/>
    </location>
</feature>
<keyword evidence="7" id="KW-1185">Reference proteome</keyword>
<sequence>MDGSVAVAGDGVGSQIIRCRMLRPAGVYKIIYIHRATCRDRQILMYISSIFIVVKNISNPSSIFGLVGSVVIVASGIVANPPMGMTDDGLMATSVFFATLLLWLTHTVPYLVSSVTAVMLLYALGVTNSVQAAASGFSSSLVLFLLLLFLLGNTISEVDLDARLADRLLGSEDTPTRALRSLTTALLPLAVFMPSAAARTVALIPVVRRLQTSFDLSFNSDFSQTAFLILGQVNPLASVGLMTGGGMAVVTAGLIHSLVGPLTWVQWALYMVPPAAALYLLGAVSVFTLYPLEDADIPEPRTKDTPADFNREQRIVAAVMSGTVLAWIIGSFFGIPTILPAAAAVLILSLPNIRIIRADAVADVNWNVLFLVGAMFSLLEALTNTGVVNLLINRTLETIPLNALPVFASVGILLLVAVAVRIVFSTGSAALLVVIPFALRIGQELGVNQLYLSFSLLIVIGGTTFLPFNTTSALLAYEEGPLNQRDVAQFGVVTLFLSLGVTTVAWLFYWPLVSSV</sequence>
<feature type="transmembrane region" description="Helical" evidence="5">
    <location>
        <begin position="450"/>
        <end position="468"/>
    </location>
</feature>
<keyword evidence="4 5" id="KW-0472">Membrane</keyword>
<feature type="transmembrane region" description="Helical" evidence="5">
    <location>
        <begin position="64"/>
        <end position="83"/>
    </location>
</feature>
<comment type="caution">
    <text evidence="6">The sequence shown here is derived from an EMBL/GenBank/DDBJ whole genome shotgun (WGS) entry which is preliminary data.</text>
</comment>
<evidence type="ECO:0000256" key="4">
    <source>
        <dbReference type="ARBA" id="ARBA00023136"/>
    </source>
</evidence>
<evidence type="ECO:0000256" key="2">
    <source>
        <dbReference type="ARBA" id="ARBA00022692"/>
    </source>
</evidence>
<dbReference type="InterPro" id="IPR001898">
    <property type="entry name" value="SLC13A/DASS"/>
</dbReference>
<dbReference type="AlphaFoldDB" id="L9XMJ3"/>
<proteinExistence type="predicted"/>